<dbReference type="SUPFAM" id="SSF50685">
    <property type="entry name" value="Barwin-like endoglucanases"/>
    <property type="match status" value="1"/>
</dbReference>
<reference evidence="2" key="1">
    <citation type="submission" date="2019-10" db="EMBL/GenBank/DDBJ databases">
        <authorList>
            <consortium name="DOE Joint Genome Institute"/>
            <person name="Kuo A."/>
            <person name="Miyauchi S."/>
            <person name="Kiss E."/>
            <person name="Drula E."/>
            <person name="Kohler A."/>
            <person name="Sanchez-Garcia M."/>
            <person name="Andreopoulos B."/>
            <person name="Barry K.W."/>
            <person name="Bonito G."/>
            <person name="Buee M."/>
            <person name="Carver A."/>
            <person name="Chen C."/>
            <person name="Cichocki N."/>
            <person name="Clum A."/>
            <person name="Culley D."/>
            <person name="Crous P.W."/>
            <person name="Fauchery L."/>
            <person name="Girlanda M."/>
            <person name="Hayes R."/>
            <person name="Keri Z."/>
            <person name="LaButti K."/>
            <person name="Lipzen A."/>
            <person name="Lombard V."/>
            <person name="Magnuson J."/>
            <person name="Maillard F."/>
            <person name="Morin E."/>
            <person name="Murat C."/>
            <person name="Nolan M."/>
            <person name="Ohm R."/>
            <person name="Pangilinan J."/>
            <person name="Pereira M."/>
            <person name="Perotto S."/>
            <person name="Peter M."/>
            <person name="Riley R."/>
            <person name="Sitrit Y."/>
            <person name="Stielow B."/>
            <person name="Szollosi G."/>
            <person name="Zifcakova L."/>
            <person name="Stursova M."/>
            <person name="Spatafora J.W."/>
            <person name="Tedersoo L."/>
            <person name="Vaario L.-M."/>
            <person name="Yamada A."/>
            <person name="Yan M."/>
            <person name="Wang P."/>
            <person name="Xu J."/>
            <person name="Bruns T."/>
            <person name="Baldrian P."/>
            <person name="Vilgalys R."/>
            <person name="Henrissat B."/>
            <person name="Grigoriev I.V."/>
            <person name="Hibbett D."/>
            <person name="Nagy L.G."/>
            <person name="Martin F.M."/>
        </authorList>
    </citation>
    <scope>NUCLEOTIDE SEQUENCE</scope>
    <source>
        <strain evidence="2">BED1</strain>
    </source>
</reference>
<dbReference type="Gene3D" id="2.40.40.10">
    <property type="entry name" value="RlpA-like domain"/>
    <property type="match status" value="1"/>
</dbReference>
<dbReference type="Proteomes" id="UP001194468">
    <property type="component" value="Unassembled WGS sequence"/>
</dbReference>
<proteinExistence type="predicted"/>
<name>A0AAD4BHC9_BOLED</name>
<protein>
    <submittedName>
        <fullName evidence="2">Uncharacterized protein</fullName>
    </submittedName>
</protein>
<dbReference type="CDD" id="cd22191">
    <property type="entry name" value="DPBB_RlpA_EXP_N-like"/>
    <property type="match status" value="1"/>
</dbReference>
<evidence type="ECO:0000313" key="4">
    <source>
        <dbReference type="Proteomes" id="UP001194468"/>
    </source>
</evidence>
<reference evidence="2" key="2">
    <citation type="journal article" date="2020" name="Nat. Commun.">
        <title>Large-scale genome sequencing of mycorrhizal fungi provides insights into the early evolution of symbiotic traits.</title>
        <authorList>
            <person name="Miyauchi S."/>
            <person name="Kiss E."/>
            <person name="Kuo A."/>
            <person name="Drula E."/>
            <person name="Kohler A."/>
            <person name="Sanchez-Garcia M."/>
            <person name="Morin E."/>
            <person name="Andreopoulos B."/>
            <person name="Barry K.W."/>
            <person name="Bonito G."/>
            <person name="Buee M."/>
            <person name="Carver A."/>
            <person name="Chen C."/>
            <person name="Cichocki N."/>
            <person name="Clum A."/>
            <person name="Culley D."/>
            <person name="Crous P.W."/>
            <person name="Fauchery L."/>
            <person name="Girlanda M."/>
            <person name="Hayes R.D."/>
            <person name="Keri Z."/>
            <person name="LaButti K."/>
            <person name="Lipzen A."/>
            <person name="Lombard V."/>
            <person name="Magnuson J."/>
            <person name="Maillard F."/>
            <person name="Murat C."/>
            <person name="Nolan M."/>
            <person name="Ohm R.A."/>
            <person name="Pangilinan J."/>
            <person name="Pereira M.F."/>
            <person name="Perotto S."/>
            <person name="Peter M."/>
            <person name="Pfister S."/>
            <person name="Riley R."/>
            <person name="Sitrit Y."/>
            <person name="Stielow J.B."/>
            <person name="Szollosi G."/>
            <person name="Zifcakova L."/>
            <person name="Stursova M."/>
            <person name="Spatafora J.W."/>
            <person name="Tedersoo L."/>
            <person name="Vaario L.M."/>
            <person name="Yamada A."/>
            <person name="Yan M."/>
            <person name="Wang P."/>
            <person name="Xu J."/>
            <person name="Bruns T."/>
            <person name="Baldrian P."/>
            <person name="Vilgalys R."/>
            <person name="Dunand C."/>
            <person name="Henrissat B."/>
            <person name="Grigoriev I.V."/>
            <person name="Hibbett D."/>
            <person name="Nagy L.G."/>
            <person name="Martin F.M."/>
        </authorList>
    </citation>
    <scope>NUCLEOTIDE SEQUENCE</scope>
    <source>
        <strain evidence="2">BED1</strain>
    </source>
</reference>
<dbReference type="InterPro" id="IPR036908">
    <property type="entry name" value="RlpA-like_sf"/>
</dbReference>
<keyword evidence="4" id="KW-1185">Reference proteome</keyword>
<dbReference type="PANTHER" id="PTHR31836:SF21">
    <property type="entry name" value="EXPANSIN-LIKE PROTEIN 7"/>
    <property type="match status" value="1"/>
</dbReference>
<dbReference type="AlphaFoldDB" id="A0AAD4BHC9"/>
<gene>
    <name evidence="3" type="ORF">L210DRAFT_3547810</name>
    <name evidence="2" type="ORF">L210DRAFT_3562329</name>
</gene>
<organism evidence="2 4">
    <name type="scientific">Boletus edulis BED1</name>
    <dbReference type="NCBI Taxonomy" id="1328754"/>
    <lineage>
        <taxon>Eukaryota</taxon>
        <taxon>Fungi</taxon>
        <taxon>Dikarya</taxon>
        <taxon>Basidiomycota</taxon>
        <taxon>Agaricomycotina</taxon>
        <taxon>Agaricomycetes</taxon>
        <taxon>Agaricomycetidae</taxon>
        <taxon>Boletales</taxon>
        <taxon>Boletineae</taxon>
        <taxon>Boletaceae</taxon>
        <taxon>Boletoideae</taxon>
        <taxon>Boletus</taxon>
    </lineage>
</organism>
<dbReference type="EMBL" id="WHUW01000020">
    <property type="protein sequence ID" value="KAF8436839.1"/>
    <property type="molecule type" value="Genomic_DNA"/>
</dbReference>
<dbReference type="PANTHER" id="PTHR31836">
    <property type="match status" value="1"/>
</dbReference>
<evidence type="ECO:0000313" key="2">
    <source>
        <dbReference type="EMBL" id="KAF8430564.1"/>
    </source>
</evidence>
<feature type="non-terminal residue" evidence="2">
    <location>
        <position position="1"/>
    </location>
</feature>
<comment type="caution">
    <text evidence="2">The sequence shown here is derived from an EMBL/GenBank/DDBJ whole genome shotgun (WGS) entry which is preliminary data.</text>
</comment>
<dbReference type="InterPro" id="IPR051477">
    <property type="entry name" value="Expansin_CellWall"/>
</dbReference>
<accession>A0AAD4BHC9</accession>
<keyword evidence="1" id="KW-0732">Signal</keyword>
<dbReference type="EMBL" id="WHUW01000061">
    <property type="protein sequence ID" value="KAF8430564.1"/>
    <property type="molecule type" value="Genomic_DNA"/>
</dbReference>
<evidence type="ECO:0000256" key="1">
    <source>
        <dbReference type="ARBA" id="ARBA00022729"/>
    </source>
</evidence>
<sequence>MPFGDSLDKRVLFYDVIGRPYNPQADHVACGNAGSNPIVAVSPGLYGSGIRCNQGIIVMNPKTEDAAYARILDECQGCGYFDLNLSNGVFTQIGGTGADTMEIKWYYVDW</sequence>
<evidence type="ECO:0000313" key="3">
    <source>
        <dbReference type="EMBL" id="KAF8436839.1"/>
    </source>
</evidence>